<dbReference type="Proteomes" id="UP000215509">
    <property type="component" value="Unassembled WGS sequence"/>
</dbReference>
<sequence>MISFLDLEDEHTIYSASGQIEFLIFYDRIKHLVDFYNYSMKCYQDLLYQKNQERVDIENNIEEILKSDESHEIYLTRDEVYFPIEEEILGIEMNFLEYQKMTFIIILFSEIEKLIDNLYELNQQPGNVKKINIKLQNLYVNKRINEEDTNRILDIFNNLNQFHND</sequence>
<protein>
    <submittedName>
        <fullName evidence="1">Uncharacterized protein</fullName>
    </submittedName>
</protein>
<dbReference type="AlphaFoldDB" id="A0A229UUJ5"/>
<name>A0A229UUJ5_9BACL</name>
<dbReference type="RefSeq" id="WP_144029027.1">
    <property type="nucleotide sequence ID" value="NZ_NMQW01000009.1"/>
</dbReference>
<evidence type="ECO:0000313" key="2">
    <source>
        <dbReference type="Proteomes" id="UP000215509"/>
    </source>
</evidence>
<accession>A0A229UUJ5</accession>
<dbReference type="EMBL" id="NMQW01000009">
    <property type="protein sequence ID" value="OXM87078.1"/>
    <property type="molecule type" value="Genomic_DNA"/>
</dbReference>
<feature type="non-terminal residue" evidence="1">
    <location>
        <position position="165"/>
    </location>
</feature>
<organism evidence="1 2">
    <name type="scientific">Paenibacillus rigui</name>
    <dbReference type="NCBI Taxonomy" id="554312"/>
    <lineage>
        <taxon>Bacteria</taxon>
        <taxon>Bacillati</taxon>
        <taxon>Bacillota</taxon>
        <taxon>Bacilli</taxon>
        <taxon>Bacillales</taxon>
        <taxon>Paenibacillaceae</taxon>
        <taxon>Paenibacillus</taxon>
    </lineage>
</organism>
<gene>
    <name evidence="1" type="ORF">CF651_07100</name>
</gene>
<proteinExistence type="predicted"/>
<comment type="caution">
    <text evidence="1">The sequence shown here is derived from an EMBL/GenBank/DDBJ whole genome shotgun (WGS) entry which is preliminary data.</text>
</comment>
<reference evidence="1 2" key="1">
    <citation type="submission" date="2017-07" db="EMBL/GenBank/DDBJ databases">
        <title>Genome sequencing and assembly of Paenibacillus rigui.</title>
        <authorList>
            <person name="Mayilraj S."/>
        </authorList>
    </citation>
    <scope>NUCLEOTIDE SEQUENCE [LARGE SCALE GENOMIC DNA]</scope>
    <source>
        <strain evidence="1 2">JCM 16352</strain>
    </source>
</reference>
<evidence type="ECO:0000313" key="1">
    <source>
        <dbReference type="EMBL" id="OXM87078.1"/>
    </source>
</evidence>
<dbReference type="OrthoDB" id="2600455at2"/>
<keyword evidence="2" id="KW-1185">Reference proteome</keyword>